<sequence>MATSSERRTSRKENSVVKTDAQEAMTPDPKLFELEALGSSPQHDAVNAAVRHGDSEEPANTLRAWILGSICVTASAGVNMFLSMRSPAILIPTVAILLIVHPAGCLWARIMPTRRFKTFGVVWALKPGPWNIKEHTVVTLMANVTYGYAYSTDALLALKSKSLYNIDLGWGFAIIFTISSQMIGIGLAGLFRRFLVWPAALVWPTNFSTTTLLYALHDTTRPDPDSTNGWRLSQYRYFLYVTLGMFAYYWIPATLFQGLSVFSFVTWIRPDSTVVNQLFGGLTGLSLIPITFDWTYVTAYLSDPLLSPTVSHVNTLIGLIAFVVIPTIGISYTGAWYSAYLPINTSTTFDNTQSPYDIREILTPDFTFDADKYKAYSPMFLAPTFALNYGLSFAALSASIVHTGIHRGKQLWYQFRTASQQVADVHYELIRKYKEAPDWWYLIVFAAAMALALATVEGFPVQLPWWGLFVACLVALVFIVPCCTILGITNIQLSLNVIGPFIGGYIFHGQPIGVMIFKVYSTIVVGQAQTFSGDLKLAQYMKVPPRITFSAQIAASIWACVVQVAVMNWALANIEGVCSESQPNHFTCPNGRTFFSNSITWGVIGPHRMFSKGSIYVALQYFWVLGALLPIVFWVVCRATKSKLLSDLHAPVMIGAMGWLPPATPLSFASWAIVGLIFNYGIRKRYHGWWSTYNYLTAAGLDTGLIFCTIVVFLAITLPNATVPQWWGNVGVFDTKDYLGTALRKTVVGGQKFGPTSW</sequence>
<comment type="subcellular location">
    <subcellularLocation>
        <location evidence="1">Membrane</location>
        <topology evidence="1">Multi-pass membrane protein</topology>
    </subcellularLocation>
</comment>
<feature type="transmembrane region" description="Helical" evidence="10">
    <location>
        <begin position="380"/>
        <end position="401"/>
    </location>
</feature>
<keyword evidence="5" id="KW-0571">Peptide transport</keyword>
<dbReference type="PANTHER" id="PTHR22601">
    <property type="entry name" value="ISP4 LIKE PROTEIN"/>
    <property type="match status" value="1"/>
</dbReference>
<evidence type="ECO:0000256" key="2">
    <source>
        <dbReference type="ARBA" id="ARBA00008807"/>
    </source>
</evidence>
<feature type="transmembrane region" description="Helical" evidence="10">
    <location>
        <begin position="313"/>
        <end position="337"/>
    </location>
</feature>
<name>A0A6A6C5Y2_ZASCE</name>
<comment type="similarity">
    <text evidence="2">Belongs to the oligopeptide OPT transporter family.</text>
</comment>
<dbReference type="GO" id="GO:0035673">
    <property type="term" value="F:oligopeptide transmembrane transporter activity"/>
    <property type="evidence" value="ECO:0007669"/>
    <property type="project" value="InterPro"/>
</dbReference>
<feature type="region of interest" description="Disordered" evidence="9">
    <location>
        <begin position="1"/>
        <end position="25"/>
    </location>
</feature>
<keyword evidence="7 10" id="KW-1133">Transmembrane helix</keyword>
<evidence type="ECO:0000313" key="11">
    <source>
        <dbReference type="EMBL" id="KAF2162461.1"/>
    </source>
</evidence>
<dbReference type="NCBIfam" id="TIGR00728">
    <property type="entry name" value="OPT_sfam"/>
    <property type="match status" value="1"/>
</dbReference>
<feature type="transmembrane region" description="Helical" evidence="10">
    <location>
        <begin position="439"/>
        <end position="459"/>
    </location>
</feature>
<dbReference type="EMBL" id="ML993613">
    <property type="protein sequence ID" value="KAF2162461.1"/>
    <property type="molecule type" value="Genomic_DNA"/>
</dbReference>
<feature type="compositionally biased region" description="Basic and acidic residues" evidence="9">
    <location>
        <begin position="1"/>
        <end position="15"/>
    </location>
</feature>
<evidence type="ECO:0000256" key="8">
    <source>
        <dbReference type="ARBA" id="ARBA00023136"/>
    </source>
</evidence>
<keyword evidence="12" id="KW-1185">Reference proteome</keyword>
<dbReference type="RefSeq" id="XP_033663350.1">
    <property type="nucleotide sequence ID" value="XM_033818112.1"/>
</dbReference>
<proteinExistence type="inferred from homology"/>
<dbReference type="AlphaFoldDB" id="A0A6A6C5Y2"/>
<evidence type="ECO:0000256" key="1">
    <source>
        <dbReference type="ARBA" id="ARBA00004141"/>
    </source>
</evidence>
<keyword evidence="3" id="KW-0813">Transport</keyword>
<dbReference type="InterPro" id="IPR004813">
    <property type="entry name" value="OPT"/>
</dbReference>
<protein>
    <recommendedName>
        <fullName evidence="13">OPT family small oligopeptide transporter</fullName>
    </recommendedName>
</protein>
<feature type="transmembrane region" description="Helical" evidence="10">
    <location>
        <begin position="64"/>
        <end position="82"/>
    </location>
</feature>
<evidence type="ECO:0000256" key="10">
    <source>
        <dbReference type="SAM" id="Phobius"/>
    </source>
</evidence>
<evidence type="ECO:0000256" key="7">
    <source>
        <dbReference type="ARBA" id="ARBA00022989"/>
    </source>
</evidence>
<feature type="transmembrane region" description="Helical" evidence="10">
    <location>
        <begin position="656"/>
        <end position="681"/>
    </location>
</feature>
<gene>
    <name evidence="11" type="ORF">M409DRAFT_69069</name>
</gene>
<evidence type="ECO:0000256" key="4">
    <source>
        <dbReference type="ARBA" id="ARBA00022692"/>
    </source>
</evidence>
<dbReference type="Proteomes" id="UP000799537">
    <property type="component" value="Unassembled WGS sequence"/>
</dbReference>
<dbReference type="NCBIfam" id="TIGR00727">
    <property type="entry name" value="ISP4_OPT"/>
    <property type="match status" value="1"/>
</dbReference>
<dbReference type="InterPro" id="IPR004648">
    <property type="entry name" value="Oligpept_transpt"/>
</dbReference>
<evidence type="ECO:0000256" key="3">
    <source>
        <dbReference type="ARBA" id="ARBA00022448"/>
    </source>
</evidence>
<feature type="transmembrane region" description="Helical" evidence="10">
    <location>
        <begin position="237"/>
        <end position="259"/>
    </location>
</feature>
<evidence type="ECO:0000256" key="5">
    <source>
        <dbReference type="ARBA" id="ARBA00022856"/>
    </source>
</evidence>
<feature type="transmembrane region" description="Helical" evidence="10">
    <location>
        <begin position="465"/>
        <end position="488"/>
    </location>
</feature>
<keyword evidence="6" id="KW-0653">Protein transport</keyword>
<dbReference type="GO" id="GO:0015031">
    <property type="term" value="P:protein transport"/>
    <property type="evidence" value="ECO:0007669"/>
    <property type="project" value="UniProtKB-KW"/>
</dbReference>
<feature type="transmembrane region" description="Helical" evidence="10">
    <location>
        <begin position="168"/>
        <end position="188"/>
    </location>
</feature>
<feature type="transmembrane region" description="Helical" evidence="10">
    <location>
        <begin position="693"/>
        <end position="716"/>
    </location>
</feature>
<evidence type="ECO:0000256" key="9">
    <source>
        <dbReference type="SAM" id="MobiDB-lite"/>
    </source>
</evidence>
<dbReference type="Pfam" id="PF03169">
    <property type="entry name" value="OPT"/>
    <property type="match status" value="1"/>
</dbReference>
<dbReference type="GO" id="GO:0016020">
    <property type="term" value="C:membrane"/>
    <property type="evidence" value="ECO:0007669"/>
    <property type="project" value="UniProtKB-SubCell"/>
</dbReference>
<evidence type="ECO:0008006" key="13">
    <source>
        <dbReference type="Google" id="ProtNLM"/>
    </source>
</evidence>
<feature type="transmembrane region" description="Helical" evidence="10">
    <location>
        <begin position="615"/>
        <end position="636"/>
    </location>
</feature>
<evidence type="ECO:0000313" key="12">
    <source>
        <dbReference type="Proteomes" id="UP000799537"/>
    </source>
</evidence>
<evidence type="ECO:0000256" key="6">
    <source>
        <dbReference type="ARBA" id="ARBA00022927"/>
    </source>
</evidence>
<keyword evidence="4 10" id="KW-0812">Transmembrane</keyword>
<reference evidence="11" key="1">
    <citation type="journal article" date="2020" name="Stud. Mycol.">
        <title>101 Dothideomycetes genomes: a test case for predicting lifestyles and emergence of pathogens.</title>
        <authorList>
            <person name="Haridas S."/>
            <person name="Albert R."/>
            <person name="Binder M."/>
            <person name="Bloem J."/>
            <person name="Labutti K."/>
            <person name="Salamov A."/>
            <person name="Andreopoulos B."/>
            <person name="Baker S."/>
            <person name="Barry K."/>
            <person name="Bills G."/>
            <person name="Bluhm B."/>
            <person name="Cannon C."/>
            <person name="Castanera R."/>
            <person name="Culley D."/>
            <person name="Daum C."/>
            <person name="Ezra D."/>
            <person name="Gonzalez J."/>
            <person name="Henrissat B."/>
            <person name="Kuo A."/>
            <person name="Liang C."/>
            <person name="Lipzen A."/>
            <person name="Lutzoni F."/>
            <person name="Magnuson J."/>
            <person name="Mondo S."/>
            <person name="Nolan M."/>
            <person name="Ohm R."/>
            <person name="Pangilinan J."/>
            <person name="Park H.-J."/>
            <person name="Ramirez L."/>
            <person name="Alfaro M."/>
            <person name="Sun H."/>
            <person name="Tritt A."/>
            <person name="Yoshinaga Y."/>
            <person name="Zwiers L.-H."/>
            <person name="Turgeon B."/>
            <person name="Goodwin S."/>
            <person name="Spatafora J."/>
            <person name="Crous P."/>
            <person name="Grigoriev I."/>
        </authorList>
    </citation>
    <scope>NUCLEOTIDE SEQUENCE</scope>
    <source>
        <strain evidence="11">ATCC 36951</strain>
    </source>
</reference>
<feature type="transmembrane region" description="Helical" evidence="10">
    <location>
        <begin position="279"/>
        <end position="301"/>
    </location>
</feature>
<keyword evidence="8 10" id="KW-0472">Membrane</keyword>
<dbReference type="GeneID" id="54571384"/>
<dbReference type="OrthoDB" id="9986677at2759"/>
<feature type="transmembrane region" description="Helical" evidence="10">
    <location>
        <begin position="88"/>
        <end position="108"/>
    </location>
</feature>
<feature type="transmembrane region" description="Helical" evidence="10">
    <location>
        <begin position="194"/>
        <end position="216"/>
    </location>
</feature>
<organism evidence="11 12">
    <name type="scientific">Zasmidium cellare ATCC 36951</name>
    <dbReference type="NCBI Taxonomy" id="1080233"/>
    <lineage>
        <taxon>Eukaryota</taxon>
        <taxon>Fungi</taxon>
        <taxon>Dikarya</taxon>
        <taxon>Ascomycota</taxon>
        <taxon>Pezizomycotina</taxon>
        <taxon>Dothideomycetes</taxon>
        <taxon>Dothideomycetidae</taxon>
        <taxon>Mycosphaerellales</taxon>
        <taxon>Mycosphaerellaceae</taxon>
        <taxon>Zasmidium</taxon>
    </lineage>
</organism>
<accession>A0A6A6C5Y2</accession>